<feature type="domain" description="HD" evidence="6">
    <location>
        <begin position="329"/>
        <end position="454"/>
    </location>
</feature>
<dbReference type="InterPro" id="IPR006674">
    <property type="entry name" value="HD_domain"/>
</dbReference>
<dbReference type="SUPFAM" id="SSF158472">
    <property type="entry name" value="HAMP domain-like"/>
    <property type="match status" value="1"/>
</dbReference>
<feature type="transmembrane region" description="Helical" evidence="4">
    <location>
        <begin position="228"/>
        <end position="252"/>
    </location>
</feature>
<keyword evidence="4" id="KW-0812">Transmembrane</keyword>
<dbReference type="PANTHER" id="PTHR43155">
    <property type="entry name" value="CYCLIC DI-GMP PHOSPHODIESTERASE PA4108-RELATED"/>
    <property type="match status" value="1"/>
</dbReference>
<dbReference type="PROSITE" id="PS51831">
    <property type="entry name" value="HD"/>
    <property type="match status" value="1"/>
</dbReference>
<feature type="transmembrane region" description="Helical" evidence="4">
    <location>
        <begin position="109"/>
        <end position="131"/>
    </location>
</feature>
<evidence type="ECO:0000313" key="9">
    <source>
        <dbReference type="Proteomes" id="UP000618460"/>
    </source>
</evidence>
<dbReference type="Gene3D" id="6.10.340.10">
    <property type="match status" value="1"/>
</dbReference>
<feature type="domain" description="HD-GYP" evidence="7">
    <location>
        <begin position="307"/>
        <end position="496"/>
    </location>
</feature>
<dbReference type="GO" id="GO:0005886">
    <property type="term" value="C:plasma membrane"/>
    <property type="evidence" value="ECO:0007669"/>
    <property type="project" value="UniProtKB-SubCell"/>
</dbReference>
<gene>
    <name evidence="8" type="ORF">GCM10011351_01250</name>
</gene>
<evidence type="ECO:0000256" key="1">
    <source>
        <dbReference type="ARBA" id="ARBA00004236"/>
    </source>
</evidence>
<keyword evidence="3 4" id="KW-0472">Membrane</keyword>
<keyword evidence="2" id="KW-1003">Cell membrane</keyword>
<evidence type="ECO:0000313" key="8">
    <source>
        <dbReference type="EMBL" id="GGM19155.1"/>
    </source>
</evidence>
<accession>A0A917TD86</accession>
<dbReference type="RefSeq" id="WP_117152678.1">
    <property type="nucleotide sequence ID" value="NZ_BMLG01000001.1"/>
</dbReference>
<dbReference type="CDD" id="cd00077">
    <property type="entry name" value="HDc"/>
    <property type="match status" value="1"/>
</dbReference>
<evidence type="ECO:0008006" key="10">
    <source>
        <dbReference type="Google" id="ProtNLM"/>
    </source>
</evidence>
<feature type="transmembrane region" description="Helical" evidence="4">
    <location>
        <begin position="195"/>
        <end position="216"/>
    </location>
</feature>
<sequence>MQTYRNFVRRIIRNYLIGSITAVLLVGGTFIFTTLEIPDFELSVMLAIIIVSIFIMMVSEFYVLKKDLKKIKYAILKSQHLSNQETKLAYEQAHRFPYLTVRRILLPHLLGFSIPAGAISVVCIYLDILHISYQYVIYAYIGSVLVAIMHGLVEYYLTIEAIKPVLAKMRKNAKDNHEIKLSIEGNIFITIRKTLIASALVIGVSPVLLFTLAAQIRLEEVAPGIATAYWNWAGAIVVMSMLFASLAAWLFAKSIKDPISGLHDSMQKVQAGEFTVVAHDNYSNDFSKLIDGFNQMVESLQEKDAVNQQLLESFITTLAAALDARDPYTAGHSIRVAQTAVEIGEALGLEGEDLILLRKAGLLHDIGKIDVEDSVLLKDGKLTEEEFSKIKQHPILGVNILTQVKPQAEMEKILPGVRSHHERIDGKGYPDQLEGQNIPFFGRILAVADAFDAMTSNRPYRNAMPKERAYEIIRSGAGSQWDADCVAVFLKQHGKE</sequence>
<dbReference type="InterPro" id="IPR037522">
    <property type="entry name" value="HD_GYP_dom"/>
</dbReference>
<feature type="transmembrane region" description="Helical" evidence="4">
    <location>
        <begin position="12"/>
        <end position="32"/>
    </location>
</feature>
<comment type="subcellular location">
    <subcellularLocation>
        <location evidence="1">Cell membrane</location>
    </subcellularLocation>
</comment>
<dbReference type="InterPro" id="IPR003660">
    <property type="entry name" value="HAMP_dom"/>
</dbReference>
<feature type="domain" description="HAMP" evidence="5">
    <location>
        <begin position="253"/>
        <end position="305"/>
    </location>
</feature>
<dbReference type="InterPro" id="IPR003607">
    <property type="entry name" value="HD/PDEase_dom"/>
</dbReference>
<dbReference type="SMART" id="SM00304">
    <property type="entry name" value="HAMP"/>
    <property type="match status" value="1"/>
</dbReference>
<evidence type="ECO:0000259" key="6">
    <source>
        <dbReference type="PROSITE" id="PS51831"/>
    </source>
</evidence>
<evidence type="ECO:0000256" key="3">
    <source>
        <dbReference type="ARBA" id="ARBA00023136"/>
    </source>
</evidence>
<dbReference type="Pfam" id="PF00672">
    <property type="entry name" value="HAMP"/>
    <property type="match status" value="1"/>
</dbReference>
<keyword evidence="4" id="KW-1133">Transmembrane helix</keyword>
<organism evidence="8 9">
    <name type="scientific">Paraliobacillus quinghaiensis</name>
    <dbReference type="NCBI Taxonomy" id="470815"/>
    <lineage>
        <taxon>Bacteria</taxon>
        <taxon>Bacillati</taxon>
        <taxon>Bacillota</taxon>
        <taxon>Bacilli</taxon>
        <taxon>Bacillales</taxon>
        <taxon>Bacillaceae</taxon>
        <taxon>Paraliobacillus</taxon>
    </lineage>
</organism>
<keyword evidence="9" id="KW-1185">Reference proteome</keyword>
<comment type="caution">
    <text evidence="8">The sequence shown here is derived from an EMBL/GenBank/DDBJ whole genome shotgun (WGS) entry which is preliminary data.</text>
</comment>
<dbReference type="SMART" id="SM00471">
    <property type="entry name" value="HDc"/>
    <property type="match status" value="1"/>
</dbReference>
<dbReference type="PROSITE" id="PS51832">
    <property type="entry name" value="HD_GYP"/>
    <property type="match status" value="1"/>
</dbReference>
<dbReference type="Proteomes" id="UP000618460">
    <property type="component" value="Unassembled WGS sequence"/>
</dbReference>
<reference evidence="8" key="2">
    <citation type="submission" date="2020-09" db="EMBL/GenBank/DDBJ databases">
        <authorList>
            <person name="Sun Q."/>
            <person name="Zhou Y."/>
        </authorList>
    </citation>
    <scope>NUCLEOTIDE SEQUENCE</scope>
    <source>
        <strain evidence="8">CGMCC 1.6333</strain>
    </source>
</reference>
<dbReference type="PANTHER" id="PTHR43155:SF2">
    <property type="entry name" value="CYCLIC DI-GMP PHOSPHODIESTERASE PA4108"/>
    <property type="match status" value="1"/>
</dbReference>
<protein>
    <recommendedName>
        <fullName evidence="10">HD domain-containing protein</fullName>
    </recommendedName>
</protein>
<reference evidence="8" key="1">
    <citation type="journal article" date="2014" name="Int. J. Syst. Evol. Microbiol.">
        <title>Complete genome sequence of Corynebacterium casei LMG S-19264T (=DSM 44701T), isolated from a smear-ripened cheese.</title>
        <authorList>
            <consortium name="US DOE Joint Genome Institute (JGI-PGF)"/>
            <person name="Walter F."/>
            <person name="Albersmeier A."/>
            <person name="Kalinowski J."/>
            <person name="Ruckert C."/>
        </authorList>
    </citation>
    <scope>NUCLEOTIDE SEQUENCE</scope>
    <source>
        <strain evidence="8">CGMCC 1.6333</strain>
    </source>
</reference>
<dbReference type="Pfam" id="PF13487">
    <property type="entry name" value="HD_5"/>
    <property type="match status" value="1"/>
</dbReference>
<feature type="transmembrane region" description="Helical" evidence="4">
    <location>
        <begin position="44"/>
        <end position="64"/>
    </location>
</feature>
<dbReference type="AlphaFoldDB" id="A0A917TD86"/>
<dbReference type="PROSITE" id="PS50885">
    <property type="entry name" value="HAMP"/>
    <property type="match status" value="1"/>
</dbReference>
<dbReference type="InterPro" id="IPR006675">
    <property type="entry name" value="HDIG_dom"/>
</dbReference>
<evidence type="ECO:0000256" key="4">
    <source>
        <dbReference type="SAM" id="Phobius"/>
    </source>
</evidence>
<dbReference type="Gene3D" id="1.10.3210.10">
    <property type="entry name" value="Hypothetical protein af1432"/>
    <property type="match status" value="1"/>
</dbReference>
<dbReference type="SUPFAM" id="SSF109604">
    <property type="entry name" value="HD-domain/PDEase-like"/>
    <property type="match status" value="1"/>
</dbReference>
<proteinExistence type="predicted"/>
<evidence type="ECO:0000259" key="7">
    <source>
        <dbReference type="PROSITE" id="PS51832"/>
    </source>
</evidence>
<dbReference type="OrthoDB" id="9759601at2"/>
<evidence type="ECO:0000259" key="5">
    <source>
        <dbReference type="PROSITE" id="PS50885"/>
    </source>
</evidence>
<feature type="transmembrane region" description="Helical" evidence="4">
    <location>
        <begin position="137"/>
        <end position="159"/>
    </location>
</feature>
<dbReference type="NCBIfam" id="TIGR00277">
    <property type="entry name" value="HDIG"/>
    <property type="match status" value="1"/>
</dbReference>
<name>A0A917TD86_9BACI</name>
<dbReference type="CDD" id="cd06225">
    <property type="entry name" value="HAMP"/>
    <property type="match status" value="1"/>
</dbReference>
<dbReference type="GO" id="GO:0007165">
    <property type="term" value="P:signal transduction"/>
    <property type="evidence" value="ECO:0007669"/>
    <property type="project" value="InterPro"/>
</dbReference>
<evidence type="ECO:0000256" key="2">
    <source>
        <dbReference type="ARBA" id="ARBA00022475"/>
    </source>
</evidence>
<dbReference type="EMBL" id="BMLG01000001">
    <property type="protein sequence ID" value="GGM19155.1"/>
    <property type="molecule type" value="Genomic_DNA"/>
</dbReference>